<name>A0AAW1RNE0_9CHLO</name>
<dbReference type="GO" id="GO:0001181">
    <property type="term" value="F:RNA polymerase I general transcription initiation factor activity"/>
    <property type="evidence" value="ECO:0007669"/>
    <property type="project" value="InterPro"/>
</dbReference>
<dbReference type="Pfam" id="PF01920">
    <property type="entry name" value="Prefoldin_2"/>
    <property type="match status" value="1"/>
</dbReference>
<dbReference type="GO" id="GO:0009409">
    <property type="term" value="P:response to cold"/>
    <property type="evidence" value="ECO:0007669"/>
    <property type="project" value="UniProtKB-ARBA"/>
</dbReference>
<dbReference type="InterPro" id="IPR009053">
    <property type="entry name" value="Prefoldin"/>
</dbReference>
<protein>
    <submittedName>
        <fullName evidence="5">Uncharacterized protein</fullName>
    </submittedName>
</protein>
<keyword evidence="6" id="KW-1185">Reference proteome</keyword>
<organism evidence="5 6">
    <name type="scientific">Elliptochloris bilobata</name>
    <dbReference type="NCBI Taxonomy" id="381761"/>
    <lineage>
        <taxon>Eukaryota</taxon>
        <taxon>Viridiplantae</taxon>
        <taxon>Chlorophyta</taxon>
        <taxon>core chlorophytes</taxon>
        <taxon>Trebouxiophyceae</taxon>
        <taxon>Trebouxiophyceae incertae sedis</taxon>
        <taxon>Elliptochloris clade</taxon>
        <taxon>Elliptochloris</taxon>
    </lineage>
</organism>
<dbReference type="Proteomes" id="UP001445335">
    <property type="component" value="Unassembled WGS sequence"/>
</dbReference>
<dbReference type="PANTHER" id="PTHR12790:SF0">
    <property type="entry name" value="RNA POLYMERASE I-SPECIFIC TRANSCRIPTION INITIATION FACTOR RRN3-RELATED"/>
    <property type="match status" value="1"/>
</dbReference>
<dbReference type="GO" id="GO:0006457">
    <property type="term" value="P:protein folding"/>
    <property type="evidence" value="ECO:0007669"/>
    <property type="project" value="InterPro"/>
</dbReference>
<evidence type="ECO:0000313" key="6">
    <source>
        <dbReference type="Proteomes" id="UP001445335"/>
    </source>
</evidence>
<feature type="coiled-coil region" evidence="3">
    <location>
        <begin position="869"/>
        <end position="896"/>
    </location>
</feature>
<dbReference type="EMBL" id="JALJOU010000029">
    <property type="protein sequence ID" value="KAK9835138.1"/>
    <property type="molecule type" value="Genomic_DNA"/>
</dbReference>
<sequence length="909" mass="94823">MKEEDADAEAWGTASWGADELDEALRASVHEALCNQLTVYRAGSQDAALYSDLVQHMEALRHVTSEAGGGSCGDALASALDALAACSAFFERSAHAALLTEVFALHAWTCPAAARGALLRLLARLVAHGVLATVCLRRMVACLAPPPAPPAAGECDADSWQPAGADLAVQDEVIAALTQVLARTPTAPPLLLPSVREELAVRALGRDAACLRLRGCLALAEAVGGGLLREGVLAAAVRCLLDLDVDIRWQDIAVVPDEEEEEAAEEEEDIFELEGQTEQLHLDAAAGDSEAVPSERLAGRSGWEGAATGAAAAAAEPVASPSGRSAADEAAERLDALMEVLFGHLGRRVAAGQHGAAWATLMGAFEAHLLAVPRSKFTQYTLWFLADKDPERCSRAFTELLLGYVADGRAAPIARSAAAAYLASFLARAAFVPDVVLIASLARLARWCLGYCAEQDARRAAGQFGVGPLLGGGMDSVGVAAGGPAGDAVRHMVFYAAVQALLYVLCYRLPHIMDLPGSGPGQAAGAAEARALRQLLRFVMPQLLGHRLAPLAVCLPTVVAEFGRLARRWRLAECPVPAPETSGAPAAATAAGGLRPLEMFFPFDPYLLRRSAAVLDLKRTYVRWRAGHPLAAAAGGSDDEEANGNEAALRASGSDEDEACEAGADSEVDAASSSSSDLSDADAGSDDGTSGAPTAGATPLSGSPDVVSDLDDLPALGGVAGSRKREASGTPGSDQGSAFLHGSSYETGGTATPPLGVSPAGSGAPIKRIPGVSLWRPDAMDAVDARDRQNFYELQQKLTGFTGKLQQVKQQAASLISSGRRSSLVKQELGALPGDTRTYQAVGRAYFLLPLDNIVDELTQHESSCTTELERLTASKKALEKSQKAVEDELRELLNSCPALARALHSQQV</sequence>
<dbReference type="InterPro" id="IPR007991">
    <property type="entry name" value="RNA_pol_I_trans_ini_fac_RRN3"/>
</dbReference>
<dbReference type="GO" id="GO:0051082">
    <property type="term" value="F:unfolded protein binding"/>
    <property type="evidence" value="ECO:0007669"/>
    <property type="project" value="InterPro"/>
</dbReference>
<gene>
    <name evidence="5" type="ORF">WJX81_000692</name>
</gene>
<reference evidence="5 6" key="1">
    <citation type="journal article" date="2024" name="Nat. Commun.">
        <title>Phylogenomics reveals the evolutionary origins of lichenization in chlorophyte algae.</title>
        <authorList>
            <person name="Puginier C."/>
            <person name="Libourel C."/>
            <person name="Otte J."/>
            <person name="Skaloud P."/>
            <person name="Haon M."/>
            <person name="Grisel S."/>
            <person name="Petersen M."/>
            <person name="Berrin J.G."/>
            <person name="Delaux P.M."/>
            <person name="Dal Grande F."/>
            <person name="Keller J."/>
        </authorList>
    </citation>
    <scope>NUCLEOTIDE SEQUENCE [LARGE SCALE GENOMIC DNA]</scope>
    <source>
        <strain evidence="5 6">SAG 245.80</strain>
    </source>
</reference>
<proteinExistence type="inferred from homology"/>
<dbReference type="SUPFAM" id="SSF46579">
    <property type="entry name" value="Prefoldin"/>
    <property type="match status" value="1"/>
</dbReference>
<evidence type="ECO:0000256" key="1">
    <source>
        <dbReference type="ARBA" id="ARBA00008045"/>
    </source>
</evidence>
<dbReference type="AlphaFoldDB" id="A0AAW1RNE0"/>
<feature type="region of interest" description="Disordered" evidence="4">
    <location>
        <begin position="632"/>
        <end position="763"/>
    </location>
</feature>
<dbReference type="GO" id="GO:0005634">
    <property type="term" value="C:nucleus"/>
    <property type="evidence" value="ECO:0007669"/>
    <property type="project" value="TreeGrafter"/>
</dbReference>
<evidence type="ECO:0000256" key="3">
    <source>
        <dbReference type="SAM" id="Coils"/>
    </source>
</evidence>
<dbReference type="Gene3D" id="1.10.287.370">
    <property type="match status" value="1"/>
</dbReference>
<comment type="similarity">
    <text evidence="2">Belongs to the RRN3 family.</text>
</comment>
<keyword evidence="3" id="KW-0175">Coiled coil</keyword>
<dbReference type="PANTHER" id="PTHR12790">
    <property type="entry name" value="TRANSCRIPTION INITIATION FACTOR IA RRN3"/>
    <property type="match status" value="1"/>
</dbReference>
<dbReference type="Pfam" id="PF05327">
    <property type="entry name" value="RRN3"/>
    <property type="match status" value="1"/>
</dbReference>
<dbReference type="GO" id="GO:0016272">
    <property type="term" value="C:prefoldin complex"/>
    <property type="evidence" value="ECO:0007669"/>
    <property type="project" value="InterPro"/>
</dbReference>
<evidence type="ECO:0000256" key="2">
    <source>
        <dbReference type="ARBA" id="ARBA00010098"/>
    </source>
</evidence>
<accession>A0AAW1RNE0</accession>
<dbReference type="CDD" id="cd23164">
    <property type="entry name" value="Prefoldin_1"/>
    <property type="match status" value="1"/>
</dbReference>
<comment type="similarity">
    <text evidence="1">Belongs to the prefoldin subunit beta family.</text>
</comment>
<feature type="compositionally biased region" description="Acidic residues" evidence="4">
    <location>
        <begin position="654"/>
        <end position="668"/>
    </location>
</feature>
<dbReference type="InterPro" id="IPR002777">
    <property type="entry name" value="PFD_beta-like"/>
</dbReference>
<dbReference type="GO" id="GO:0001042">
    <property type="term" value="F:RNA polymerase I core binding"/>
    <property type="evidence" value="ECO:0007669"/>
    <property type="project" value="TreeGrafter"/>
</dbReference>
<comment type="caution">
    <text evidence="5">The sequence shown here is derived from an EMBL/GenBank/DDBJ whole genome shotgun (WGS) entry which is preliminary data.</text>
</comment>
<evidence type="ECO:0000256" key="4">
    <source>
        <dbReference type="SAM" id="MobiDB-lite"/>
    </source>
</evidence>
<dbReference type="GO" id="GO:0006361">
    <property type="term" value="P:transcription initiation at RNA polymerase I promoter"/>
    <property type="evidence" value="ECO:0007669"/>
    <property type="project" value="InterPro"/>
</dbReference>
<evidence type="ECO:0000313" key="5">
    <source>
        <dbReference type="EMBL" id="KAK9835138.1"/>
    </source>
</evidence>
<feature type="compositionally biased region" description="Low complexity" evidence="4">
    <location>
        <begin position="669"/>
        <end position="678"/>
    </location>
</feature>